<dbReference type="AlphaFoldDB" id="A0AB39AX26"/>
<dbReference type="InterPro" id="IPR032869">
    <property type="entry name" value="WHH_dom_containing"/>
</dbReference>
<dbReference type="RefSeq" id="WP_368485880.1">
    <property type="nucleotide sequence ID" value="NZ_CP162515.1"/>
</dbReference>
<keyword evidence="1" id="KW-0540">Nuclease</keyword>
<dbReference type="GO" id="GO:0004519">
    <property type="term" value="F:endonuclease activity"/>
    <property type="evidence" value="ECO:0007669"/>
    <property type="project" value="UniProtKB-KW"/>
</dbReference>
<keyword evidence="1" id="KW-0255">Endonuclease</keyword>
<gene>
    <name evidence="1" type="ORF">ABZP26_18175</name>
</gene>
<protein>
    <submittedName>
        <fullName evidence="1">HNH endonuclease</fullName>
    </submittedName>
</protein>
<dbReference type="Pfam" id="PF14414">
    <property type="entry name" value="WHH"/>
    <property type="match status" value="1"/>
</dbReference>
<sequence>MLAELEWMSCLVSEGIFKKESNKFYQLQDDDSWSELLEDNASEDTRSITKPYGIEQSALEKALINDINPDKVINGRKIINSDLAGTIVKTKGGDVAFDTDGFPDFTPYSQKTVSVEGLTGDMLNDVPLAMEKAGIEVYDKTKYVWHHHQDAKTMMLIPKSVHSVRNGGVAHTGGRAVIKHNKDNPNNVLNYKSPKELV</sequence>
<dbReference type="EMBL" id="CP162515">
    <property type="protein sequence ID" value="XDH89851.1"/>
    <property type="molecule type" value="Genomic_DNA"/>
</dbReference>
<organism evidence="1">
    <name type="scientific">Pseudoalteromonas sp. SD03</name>
    <dbReference type="NCBI Taxonomy" id="3231719"/>
    <lineage>
        <taxon>Bacteria</taxon>
        <taxon>Pseudomonadati</taxon>
        <taxon>Pseudomonadota</taxon>
        <taxon>Gammaproteobacteria</taxon>
        <taxon>Alteromonadales</taxon>
        <taxon>Pseudoalteromonadaceae</taxon>
        <taxon>Pseudoalteromonas</taxon>
    </lineage>
</organism>
<accession>A0AB39AX26</accession>
<reference evidence="1" key="1">
    <citation type="submission" date="2024-07" db="EMBL/GenBank/DDBJ databases">
        <authorList>
            <person name="Jiang Y."/>
            <person name="Qin Q."/>
        </authorList>
    </citation>
    <scope>NUCLEOTIDE SEQUENCE</scope>
    <source>
        <strain evidence="1">SD03</strain>
    </source>
</reference>
<name>A0AB39AX26_9GAMM</name>
<evidence type="ECO:0000313" key="1">
    <source>
        <dbReference type="EMBL" id="XDH89851.1"/>
    </source>
</evidence>
<keyword evidence="1" id="KW-0378">Hydrolase</keyword>
<proteinExistence type="predicted"/>